<comment type="similarity">
    <text evidence="4">Belongs to the PTH2 family.</text>
</comment>
<dbReference type="SUPFAM" id="SSF102462">
    <property type="entry name" value="Peptidyl-tRNA hydrolase II"/>
    <property type="match status" value="1"/>
</dbReference>
<dbReference type="CDD" id="cd02430">
    <property type="entry name" value="PTH2"/>
    <property type="match status" value="1"/>
</dbReference>
<dbReference type="InterPro" id="IPR002833">
    <property type="entry name" value="PTH2"/>
</dbReference>
<protein>
    <recommendedName>
        <fullName evidence="6">Peptidyl-tRNA hydrolase</fullName>
        <ecNumber evidence="2">3.1.1.29</ecNumber>
    </recommendedName>
</protein>
<organism evidence="7 8">
    <name type="scientific">Candidatus Methanoplasma termitum</name>
    <dbReference type="NCBI Taxonomy" id="1577791"/>
    <lineage>
        <taxon>Archaea</taxon>
        <taxon>Methanobacteriati</taxon>
        <taxon>Thermoplasmatota</taxon>
        <taxon>Thermoplasmata</taxon>
        <taxon>Methanomassiliicoccales</taxon>
        <taxon>Methanomassiliicoccaceae</taxon>
        <taxon>Candidatus Methanoplasma</taxon>
    </lineage>
</organism>
<dbReference type="InterPro" id="IPR023476">
    <property type="entry name" value="Pep_tRNA_hydro_II_dom_sf"/>
</dbReference>
<dbReference type="EC" id="3.1.1.29" evidence="2"/>
<comment type="function">
    <text evidence="1">The natural substrate for this enzyme may be peptidyl-tRNAs which drop off the ribosome during protein synthesis.</text>
</comment>
<dbReference type="PANTHER" id="PTHR12649">
    <property type="entry name" value="PEPTIDYL-TRNA HYDROLASE 2"/>
    <property type="match status" value="1"/>
</dbReference>
<comment type="catalytic activity">
    <reaction evidence="5">
        <text>an N-acyl-L-alpha-aminoacyl-tRNA + H2O = an N-acyl-L-amino acid + a tRNA + H(+)</text>
        <dbReference type="Rhea" id="RHEA:54448"/>
        <dbReference type="Rhea" id="RHEA-COMP:10123"/>
        <dbReference type="Rhea" id="RHEA-COMP:13883"/>
        <dbReference type="ChEBI" id="CHEBI:15377"/>
        <dbReference type="ChEBI" id="CHEBI:15378"/>
        <dbReference type="ChEBI" id="CHEBI:59874"/>
        <dbReference type="ChEBI" id="CHEBI:78442"/>
        <dbReference type="ChEBI" id="CHEBI:138191"/>
        <dbReference type="EC" id="3.1.1.29"/>
    </reaction>
</comment>
<evidence type="ECO:0000313" key="8">
    <source>
        <dbReference type="Proteomes" id="UP000030787"/>
    </source>
</evidence>
<dbReference type="EMBL" id="CP010070">
    <property type="protein sequence ID" value="AIZ56160.1"/>
    <property type="molecule type" value="Genomic_DNA"/>
</dbReference>
<dbReference type="PANTHER" id="PTHR12649:SF11">
    <property type="entry name" value="PEPTIDYL-TRNA HYDROLASE 2, MITOCHONDRIAL"/>
    <property type="match status" value="1"/>
</dbReference>
<evidence type="ECO:0000256" key="5">
    <source>
        <dbReference type="ARBA" id="ARBA00048707"/>
    </source>
</evidence>
<keyword evidence="3 7" id="KW-0378">Hydrolase</keyword>
<dbReference type="FunFam" id="3.40.1490.10:FF:000001">
    <property type="entry name" value="Peptidyl-tRNA hydrolase 2"/>
    <property type="match status" value="1"/>
</dbReference>
<evidence type="ECO:0000256" key="1">
    <source>
        <dbReference type="ARBA" id="ARBA00003043"/>
    </source>
</evidence>
<dbReference type="NCBIfam" id="TIGR00283">
    <property type="entry name" value="arch_pth2"/>
    <property type="match status" value="1"/>
</dbReference>
<dbReference type="GO" id="GO:0004045">
    <property type="term" value="F:peptidyl-tRNA hydrolase activity"/>
    <property type="evidence" value="ECO:0007669"/>
    <property type="project" value="UniProtKB-EC"/>
</dbReference>
<dbReference type="AlphaFoldDB" id="A0A0A7LAJ5"/>
<accession>A0A0A7LAJ5</accession>
<dbReference type="NCBIfam" id="NF003314">
    <property type="entry name" value="PRK04322.1"/>
    <property type="match status" value="1"/>
</dbReference>
<evidence type="ECO:0000256" key="6">
    <source>
        <dbReference type="ARBA" id="ARBA00050038"/>
    </source>
</evidence>
<name>A0A0A7LAJ5_9ARCH</name>
<dbReference type="GeneID" id="24817933"/>
<dbReference type="HOGENOM" id="CLU_073661_2_2_2"/>
<gene>
    <name evidence="7" type="primary">pth</name>
    <name evidence="7" type="ORF">Mpt1_c02600</name>
</gene>
<keyword evidence="8" id="KW-1185">Reference proteome</keyword>
<dbReference type="Proteomes" id="UP000030787">
    <property type="component" value="Chromosome"/>
</dbReference>
<evidence type="ECO:0000256" key="2">
    <source>
        <dbReference type="ARBA" id="ARBA00013260"/>
    </source>
</evidence>
<proteinExistence type="inferred from homology"/>
<evidence type="ECO:0000256" key="3">
    <source>
        <dbReference type="ARBA" id="ARBA00022801"/>
    </source>
</evidence>
<evidence type="ECO:0000256" key="4">
    <source>
        <dbReference type="ARBA" id="ARBA00038050"/>
    </source>
</evidence>
<dbReference type="STRING" id="1577791.Mpt1_c02600"/>
<dbReference type="RefSeq" id="WP_048111511.1">
    <property type="nucleotide sequence ID" value="NZ_CP010070.1"/>
</dbReference>
<dbReference type="OrthoDB" id="53229at2157"/>
<dbReference type="KEGG" id="mear:Mpt1_c02600"/>
<dbReference type="Gene3D" id="3.40.1490.10">
    <property type="entry name" value="Bit1"/>
    <property type="match status" value="1"/>
</dbReference>
<dbReference type="GO" id="GO:0005829">
    <property type="term" value="C:cytosol"/>
    <property type="evidence" value="ECO:0007669"/>
    <property type="project" value="TreeGrafter"/>
</dbReference>
<evidence type="ECO:0000313" key="7">
    <source>
        <dbReference type="EMBL" id="AIZ56160.1"/>
    </source>
</evidence>
<dbReference type="Pfam" id="PF01981">
    <property type="entry name" value="PTH2"/>
    <property type="match status" value="1"/>
</dbReference>
<sequence>MAYFDLRAADEYKLVVLVREDLKMTRGKIAAQTGHAVVNCLLSVMKKDSKSFERWTLNNQPIIVLRVNSEKELFEFKAILDAQSINNSVVCDAGRTEVEPGTITCMGIGPAAASVIDKITGELKML</sequence>
<reference evidence="7 8" key="1">
    <citation type="journal article" date="2014" name="Appl. Environ. Microbiol.">
        <title>Comparative Genome Analysis of 'Candidatus Methanoplasma termitum' Indicates a New Mode of Energy Metabolism in the Seventh Order of Methanogens.</title>
        <authorList>
            <person name="Lang K."/>
            <person name="Schuldes J."/>
            <person name="Klingl A."/>
            <person name="Poehlein A."/>
            <person name="Daniel R."/>
            <person name="Brune A."/>
        </authorList>
    </citation>
    <scope>NUCLEOTIDE SEQUENCE [LARGE SCALE GENOMIC DNA]</scope>
    <source>
        <strain evidence="8">Mpt1</strain>
    </source>
</reference>